<dbReference type="AlphaFoldDB" id="A0A9Q7A4B6"/>
<gene>
    <name evidence="1" type="ORF">KAR29_07235</name>
</gene>
<protein>
    <submittedName>
        <fullName evidence="1">DUF503 domain-containing protein</fullName>
    </submittedName>
</protein>
<dbReference type="EMBL" id="CP072943">
    <property type="protein sequence ID" value="QTX31200.1"/>
    <property type="molecule type" value="Genomic_DNA"/>
</dbReference>
<proteinExistence type="predicted"/>
<name>A0A9Q7A4B6_9BACT</name>
<keyword evidence="2" id="KW-1185">Reference proteome</keyword>
<dbReference type="RefSeq" id="WP_274372344.1">
    <property type="nucleotide sequence ID" value="NZ_CP072943.1"/>
</dbReference>
<dbReference type="SUPFAM" id="SSF103007">
    <property type="entry name" value="Hypothetical protein TT1725"/>
    <property type="match status" value="1"/>
</dbReference>
<dbReference type="InterPro" id="IPR036746">
    <property type="entry name" value="TT1725-like_sf"/>
</dbReference>
<organism evidence="1 2">
    <name type="scientific">Aminithiophilus ramosus</name>
    <dbReference type="NCBI Taxonomy" id="3029084"/>
    <lineage>
        <taxon>Bacteria</taxon>
        <taxon>Thermotogati</taxon>
        <taxon>Synergistota</taxon>
        <taxon>Synergistia</taxon>
        <taxon>Synergistales</taxon>
        <taxon>Aminithiophilaceae</taxon>
        <taxon>Aminithiophilus</taxon>
    </lineage>
</organism>
<reference evidence="2" key="1">
    <citation type="submission" date="2021-04" db="EMBL/GenBank/DDBJ databases">
        <title>A novel Synergistetes isolate from a pyrite-forming mixed culture.</title>
        <authorList>
            <person name="Bunk B."/>
            <person name="Sproer C."/>
            <person name="Spring S."/>
            <person name="Pester M."/>
        </authorList>
    </citation>
    <scope>NUCLEOTIDE SEQUENCE [LARGE SCALE GENOMIC DNA]</scope>
    <source>
        <strain evidence="2">J.5.4.2-T.3.5.2</strain>
    </source>
</reference>
<dbReference type="KEGG" id="aram:KAR29_07235"/>
<dbReference type="InterPro" id="IPR007546">
    <property type="entry name" value="DUF503"/>
</dbReference>
<dbReference type="Gene3D" id="3.30.70.1120">
    <property type="entry name" value="TT1725-like"/>
    <property type="match status" value="1"/>
</dbReference>
<evidence type="ECO:0000313" key="1">
    <source>
        <dbReference type="EMBL" id="QTX31200.1"/>
    </source>
</evidence>
<evidence type="ECO:0000313" key="2">
    <source>
        <dbReference type="Proteomes" id="UP000671879"/>
    </source>
</evidence>
<dbReference type="Proteomes" id="UP000671879">
    <property type="component" value="Chromosome"/>
</dbReference>
<dbReference type="Pfam" id="PF04456">
    <property type="entry name" value="DUF503"/>
    <property type="match status" value="1"/>
</dbReference>
<accession>A0A9Q7A4B6</accession>
<sequence length="108" mass="12416">MNRRLVPSLGVFWLRIFLPQATSLKDRRRIVRSLIDKTRRQNVSVADVGPLGSHTEACLLFAVAGSSIESASRFIDSLERQICRLEEQAFFEIRESRREVEVYGDFSD</sequence>